<evidence type="ECO:0000313" key="1">
    <source>
        <dbReference type="EMBL" id="KRY13238.1"/>
    </source>
</evidence>
<evidence type="ECO:0000313" key="2">
    <source>
        <dbReference type="Proteomes" id="UP000054783"/>
    </source>
</evidence>
<dbReference type="Proteomes" id="UP000054783">
    <property type="component" value="Unassembled WGS sequence"/>
</dbReference>
<accession>A0A0V0ZKU3</accession>
<reference evidence="1 2" key="1">
    <citation type="submission" date="2015-01" db="EMBL/GenBank/DDBJ databases">
        <title>Evolution of Trichinella species and genotypes.</title>
        <authorList>
            <person name="Korhonen P.K."/>
            <person name="Edoardo P."/>
            <person name="Giuseppe L.R."/>
            <person name="Gasser R.B."/>
        </authorList>
    </citation>
    <scope>NUCLEOTIDE SEQUENCE [LARGE SCALE GENOMIC DNA]</scope>
    <source>
        <strain evidence="1">ISS2496</strain>
    </source>
</reference>
<organism evidence="1 2">
    <name type="scientific">Trichinella patagoniensis</name>
    <dbReference type="NCBI Taxonomy" id="990121"/>
    <lineage>
        <taxon>Eukaryota</taxon>
        <taxon>Metazoa</taxon>
        <taxon>Ecdysozoa</taxon>
        <taxon>Nematoda</taxon>
        <taxon>Enoplea</taxon>
        <taxon>Dorylaimia</taxon>
        <taxon>Trichinellida</taxon>
        <taxon>Trichinellidae</taxon>
        <taxon>Trichinella</taxon>
    </lineage>
</organism>
<proteinExistence type="predicted"/>
<dbReference type="EMBL" id="JYDQ01000143">
    <property type="protein sequence ID" value="KRY13238.1"/>
    <property type="molecule type" value="Genomic_DNA"/>
</dbReference>
<sequence>MDENDRTTVERFELFAKMAAVERCNDKLVSRKFIRFFVKLETSTRAFQDQHRLNLWIVLLPKMSTKYRGIIFQIEWNGPKVTTAIKKATVDWIFFFFFFFS</sequence>
<protein>
    <submittedName>
        <fullName evidence="1">Uncharacterized protein</fullName>
    </submittedName>
</protein>
<comment type="caution">
    <text evidence="1">The sequence shown here is derived from an EMBL/GenBank/DDBJ whole genome shotgun (WGS) entry which is preliminary data.</text>
</comment>
<name>A0A0V0ZKU3_9BILA</name>
<gene>
    <name evidence="1" type="ORF">T12_4437</name>
</gene>
<dbReference type="AlphaFoldDB" id="A0A0V0ZKU3"/>
<keyword evidence="2" id="KW-1185">Reference proteome</keyword>